<sequence length="353" mass="39624">MPEFTPEKHSAATDKAAVEETRLAAVPTGDTHDLAVMLESPLRESCSQRLGQVEWFRSTWQHGGAATGFSTWAFADGSQIEVIVKLPVGPKEYAWTVGLGTIDHDQWETDDGRAMPVPRVVAAGETLGGYDLAWIIIERLAGPALNHEINEPMVKELLHTAAEFHAAASSVRTVDGQGEERDWHHLIARSREALDYVHMPDTQRWREMLHKLERGLKRVLRVWEARPRDTWCHGDLHPGNAMRRDLGNGDRGRCVLLDLAFVHPGHWVEDAVYIERQFWAHPEVLGKTKPVSEMGRRRRALGLEPHGNHGELAAARRVLMAGCVPAWWESEGTPAYAKGAMDVLDRHLHMFAK</sequence>
<evidence type="ECO:0000259" key="1">
    <source>
        <dbReference type="Pfam" id="PF01636"/>
    </source>
</evidence>
<dbReference type="InterPro" id="IPR011009">
    <property type="entry name" value="Kinase-like_dom_sf"/>
</dbReference>
<reference evidence="2" key="1">
    <citation type="submission" date="2018-06" db="EMBL/GenBank/DDBJ databases">
        <authorList>
            <person name="Zhirakovskaya E."/>
        </authorList>
    </citation>
    <scope>NUCLEOTIDE SEQUENCE</scope>
</reference>
<dbReference type="AlphaFoldDB" id="A0A3B1DSR8"/>
<gene>
    <name evidence="2" type="ORF">MNBD_PLANCTO03-2250</name>
</gene>
<name>A0A3B1DSR8_9ZZZZ</name>
<protein>
    <recommendedName>
        <fullName evidence="1">Aminoglycoside phosphotransferase domain-containing protein</fullName>
    </recommendedName>
</protein>
<dbReference type="Pfam" id="PF01636">
    <property type="entry name" value="APH"/>
    <property type="match status" value="1"/>
</dbReference>
<dbReference type="Gene3D" id="3.90.1200.10">
    <property type="match status" value="1"/>
</dbReference>
<dbReference type="EMBL" id="UOGK01000618">
    <property type="protein sequence ID" value="VAX41961.1"/>
    <property type="molecule type" value="Genomic_DNA"/>
</dbReference>
<organism evidence="2">
    <name type="scientific">hydrothermal vent metagenome</name>
    <dbReference type="NCBI Taxonomy" id="652676"/>
    <lineage>
        <taxon>unclassified sequences</taxon>
        <taxon>metagenomes</taxon>
        <taxon>ecological metagenomes</taxon>
    </lineage>
</organism>
<feature type="domain" description="Aminoglycoside phosphotransferase" evidence="1">
    <location>
        <begin position="115"/>
        <end position="275"/>
    </location>
</feature>
<dbReference type="SUPFAM" id="SSF56112">
    <property type="entry name" value="Protein kinase-like (PK-like)"/>
    <property type="match status" value="1"/>
</dbReference>
<evidence type="ECO:0000313" key="2">
    <source>
        <dbReference type="EMBL" id="VAX41961.1"/>
    </source>
</evidence>
<dbReference type="InterPro" id="IPR002575">
    <property type="entry name" value="Aminoglycoside_PTrfase"/>
</dbReference>
<proteinExistence type="predicted"/>
<accession>A0A3B1DSR8</accession>